<feature type="non-terminal residue" evidence="2">
    <location>
        <position position="238"/>
    </location>
</feature>
<evidence type="ECO:0000256" key="1">
    <source>
        <dbReference type="SAM" id="MobiDB-lite"/>
    </source>
</evidence>
<protein>
    <submittedName>
        <fullName evidence="2">Uncharacterized protein</fullName>
    </submittedName>
</protein>
<evidence type="ECO:0000313" key="2">
    <source>
        <dbReference type="EMBL" id="GMR42409.1"/>
    </source>
</evidence>
<keyword evidence="3" id="KW-1185">Reference proteome</keyword>
<sequence>LEVRIDQLEKSFGAVVKLKGEVKTRGRVQLYNENDPSEVILITLAVLIRILPFTPREYREAMTQTPATKRIHRLIQTEISRQNASTCTSPVEIEKREEERRKEVAEIVEKTITRRLMMEDQPKENKLSEEVMEMRRSLRVLGKEERNRREKGEDPPKITTPLTPPESPSSSSSSSSVISSPSPSSSSSYSSSKSDSSTSSSSSSSSPSSSSQESTKPKMSPTTAYIHNLREKIISESK</sequence>
<feature type="compositionally biased region" description="Basic and acidic residues" evidence="1">
    <location>
        <begin position="138"/>
        <end position="156"/>
    </location>
</feature>
<dbReference type="Proteomes" id="UP001328107">
    <property type="component" value="Unassembled WGS sequence"/>
</dbReference>
<proteinExistence type="predicted"/>
<organism evidence="2 3">
    <name type="scientific">Pristionchus mayeri</name>
    <dbReference type="NCBI Taxonomy" id="1317129"/>
    <lineage>
        <taxon>Eukaryota</taxon>
        <taxon>Metazoa</taxon>
        <taxon>Ecdysozoa</taxon>
        <taxon>Nematoda</taxon>
        <taxon>Chromadorea</taxon>
        <taxon>Rhabditida</taxon>
        <taxon>Rhabditina</taxon>
        <taxon>Diplogasteromorpha</taxon>
        <taxon>Diplogasteroidea</taxon>
        <taxon>Neodiplogasteridae</taxon>
        <taxon>Pristionchus</taxon>
    </lineage>
</organism>
<dbReference type="EMBL" id="BTRK01000003">
    <property type="protein sequence ID" value="GMR42409.1"/>
    <property type="molecule type" value="Genomic_DNA"/>
</dbReference>
<feature type="compositionally biased region" description="Low complexity" evidence="1">
    <location>
        <begin position="168"/>
        <end position="211"/>
    </location>
</feature>
<evidence type="ECO:0000313" key="3">
    <source>
        <dbReference type="Proteomes" id="UP001328107"/>
    </source>
</evidence>
<dbReference type="AlphaFoldDB" id="A0AAN5CG55"/>
<reference evidence="3" key="1">
    <citation type="submission" date="2022-10" db="EMBL/GenBank/DDBJ databases">
        <title>Genome assembly of Pristionchus species.</title>
        <authorList>
            <person name="Yoshida K."/>
            <person name="Sommer R.J."/>
        </authorList>
    </citation>
    <scope>NUCLEOTIDE SEQUENCE [LARGE SCALE GENOMIC DNA]</scope>
    <source>
        <strain evidence="3">RS5460</strain>
    </source>
</reference>
<comment type="caution">
    <text evidence="2">The sequence shown here is derived from an EMBL/GenBank/DDBJ whole genome shotgun (WGS) entry which is preliminary data.</text>
</comment>
<gene>
    <name evidence="2" type="ORF">PMAYCL1PPCAC_12604</name>
</gene>
<name>A0AAN5CG55_9BILA</name>
<feature type="non-terminal residue" evidence="2">
    <location>
        <position position="1"/>
    </location>
</feature>
<feature type="region of interest" description="Disordered" evidence="1">
    <location>
        <begin position="138"/>
        <end position="226"/>
    </location>
</feature>
<accession>A0AAN5CG55</accession>